<comment type="caution">
    <text evidence="2">The sequence shown here is derived from an EMBL/GenBank/DDBJ whole genome shotgun (WGS) entry which is preliminary data.</text>
</comment>
<evidence type="ECO:0000313" key="3">
    <source>
        <dbReference type="Proteomes" id="UP001575105"/>
    </source>
</evidence>
<accession>A0ABV4U6S8</accession>
<keyword evidence="1" id="KW-1133">Transmembrane helix</keyword>
<keyword evidence="1" id="KW-0812">Transmembrane</keyword>
<dbReference type="EMBL" id="JBGUBD010000005">
    <property type="protein sequence ID" value="MFA9478557.1"/>
    <property type="molecule type" value="Genomic_DNA"/>
</dbReference>
<feature type="transmembrane region" description="Helical" evidence="1">
    <location>
        <begin position="12"/>
        <end position="29"/>
    </location>
</feature>
<protein>
    <submittedName>
        <fullName evidence="2">Uncharacterized protein</fullName>
    </submittedName>
</protein>
<proteinExistence type="predicted"/>
<dbReference type="RefSeq" id="WP_425345483.1">
    <property type="nucleotide sequence ID" value="NZ_JBGUBD010000005.1"/>
</dbReference>
<reference evidence="2 3" key="1">
    <citation type="submission" date="2024-08" db="EMBL/GenBank/DDBJ databases">
        <title>Whole-genome sequencing of halo(alkali)philic microorganisms from hypersaline lakes.</title>
        <authorList>
            <person name="Sorokin D.Y."/>
            <person name="Merkel A.Y."/>
            <person name="Messina E."/>
            <person name="Yakimov M."/>
        </authorList>
    </citation>
    <scope>NUCLEOTIDE SEQUENCE [LARGE SCALE GENOMIC DNA]</scope>
    <source>
        <strain evidence="2 3">AB-hyl4</strain>
    </source>
</reference>
<keyword evidence="1" id="KW-0472">Membrane</keyword>
<sequence length="74" mass="7926">MPTPPQVRTPRFVVAIMLASLFAVSLFAMRQYVALGDLHALTLGVAAGTLCLLTAAGLIYANYETYCHNSDSHA</sequence>
<feature type="transmembrane region" description="Helical" evidence="1">
    <location>
        <begin position="41"/>
        <end position="63"/>
    </location>
</feature>
<name>A0ABV4U6S8_9BACT</name>
<dbReference type="Proteomes" id="UP001575105">
    <property type="component" value="Unassembled WGS sequence"/>
</dbReference>
<gene>
    <name evidence="2" type="ORF">ACERK3_09640</name>
</gene>
<evidence type="ECO:0000256" key="1">
    <source>
        <dbReference type="SAM" id="Phobius"/>
    </source>
</evidence>
<evidence type="ECO:0000313" key="2">
    <source>
        <dbReference type="EMBL" id="MFA9478557.1"/>
    </source>
</evidence>
<organism evidence="2 3">
    <name type="scientific">Natronomicrosphaera hydrolytica</name>
    <dbReference type="NCBI Taxonomy" id="3242702"/>
    <lineage>
        <taxon>Bacteria</taxon>
        <taxon>Pseudomonadati</taxon>
        <taxon>Planctomycetota</taxon>
        <taxon>Phycisphaerae</taxon>
        <taxon>Phycisphaerales</taxon>
        <taxon>Phycisphaeraceae</taxon>
        <taxon>Natronomicrosphaera</taxon>
    </lineage>
</organism>
<keyword evidence="3" id="KW-1185">Reference proteome</keyword>